<organism evidence="3 5">
    <name type="scientific">Dracunculus medinensis</name>
    <name type="common">Guinea worm</name>
    <dbReference type="NCBI Taxonomy" id="318479"/>
    <lineage>
        <taxon>Eukaryota</taxon>
        <taxon>Metazoa</taxon>
        <taxon>Ecdysozoa</taxon>
        <taxon>Nematoda</taxon>
        <taxon>Chromadorea</taxon>
        <taxon>Rhabditida</taxon>
        <taxon>Spirurina</taxon>
        <taxon>Dracunculoidea</taxon>
        <taxon>Dracunculidae</taxon>
        <taxon>Dracunculus</taxon>
    </lineage>
</organism>
<evidence type="ECO:0000313" key="5">
    <source>
        <dbReference type="WBParaSite" id="DME_0000863201-mRNA-1"/>
    </source>
</evidence>
<reference evidence="5" key="1">
    <citation type="submission" date="2017-02" db="UniProtKB">
        <authorList>
            <consortium name="WormBaseParasite"/>
        </authorList>
    </citation>
    <scope>IDENTIFICATION</scope>
</reference>
<dbReference type="WBParaSite" id="DME_0000863201-mRNA-1">
    <property type="protein sequence ID" value="DME_0000863201-mRNA-1"/>
    <property type="gene ID" value="DME_0000863201"/>
</dbReference>
<dbReference type="Pfam" id="PF00078">
    <property type="entry name" value="RVT_1"/>
    <property type="match status" value="1"/>
</dbReference>
<proteinExistence type="predicted"/>
<dbReference type="Proteomes" id="UP000274756">
    <property type="component" value="Unassembled WGS sequence"/>
</dbReference>
<evidence type="ECO:0000313" key="3">
    <source>
        <dbReference type="Proteomes" id="UP000038040"/>
    </source>
</evidence>
<reference evidence="2 4" key="2">
    <citation type="submission" date="2018-11" db="EMBL/GenBank/DDBJ databases">
        <authorList>
            <consortium name="Pathogen Informatics"/>
        </authorList>
    </citation>
    <scope>NUCLEOTIDE SEQUENCE [LARGE SCALE GENOMIC DNA]</scope>
</reference>
<gene>
    <name evidence="2" type="ORF">DME_LOCUS2547</name>
</gene>
<dbReference type="AlphaFoldDB" id="A0A0N4ULF8"/>
<dbReference type="Proteomes" id="UP000038040">
    <property type="component" value="Unplaced"/>
</dbReference>
<keyword evidence="4" id="KW-1185">Reference proteome</keyword>
<accession>A0A0N4ULF8</accession>
<evidence type="ECO:0000259" key="1">
    <source>
        <dbReference type="Pfam" id="PF00078"/>
    </source>
</evidence>
<evidence type="ECO:0000313" key="2">
    <source>
        <dbReference type="EMBL" id="VDN52574.1"/>
    </source>
</evidence>
<dbReference type="InterPro" id="IPR000477">
    <property type="entry name" value="RT_dom"/>
</dbReference>
<evidence type="ECO:0000313" key="4">
    <source>
        <dbReference type="Proteomes" id="UP000274756"/>
    </source>
</evidence>
<name>A0A0N4ULF8_DRAME</name>
<protein>
    <submittedName>
        <fullName evidence="5">Reverse transcriptase domain-containing protein</fullName>
    </submittedName>
</protein>
<feature type="domain" description="Reverse transcriptase" evidence="1">
    <location>
        <begin position="12"/>
        <end position="95"/>
    </location>
</feature>
<dbReference type="PANTHER" id="PTHR47027">
    <property type="entry name" value="REVERSE TRANSCRIPTASE DOMAIN-CONTAINING PROTEIN"/>
    <property type="match status" value="1"/>
</dbReference>
<dbReference type="PANTHER" id="PTHR47027:SF20">
    <property type="entry name" value="REVERSE TRANSCRIPTASE-LIKE PROTEIN WITH RNA-DIRECTED DNA POLYMERASE DOMAIN"/>
    <property type="match status" value="1"/>
</dbReference>
<dbReference type="EMBL" id="UYYG01000066">
    <property type="protein sequence ID" value="VDN52574.1"/>
    <property type="molecule type" value="Genomic_DNA"/>
</dbReference>
<sequence length="127" mass="14400">MDIACRQQELQISPEHGIAGLVYADDVVPFAANYDEMQIMFNNVSTTAARIGLRINVNKTKTFSSCIQEVDKIPIFIKLLLVDEVPDFKYLGSTLVMARDEISTRISISRNIFFRYESLYETVAKSP</sequence>
<dbReference type="OrthoDB" id="7480412at2759"/>